<accession>A0A0F8WRM0</accession>
<organism evidence="2">
    <name type="scientific">marine sediment metagenome</name>
    <dbReference type="NCBI Taxonomy" id="412755"/>
    <lineage>
        <taxon>unclassified sequences</taxon>
        <taxon>metagenomes</taxon>
        <taxon>ecological metagenomes</taxon>
    </lineage>
</organism>
<dbReference type="Pfam" id="PF13229">
    <property type="entry name" value="Beta_helix"/>
    <property type="match status" value="1"/>
</dbReference>
<dbReference type="AlphaFoldDB" id="A0A0F8WRM0"/>
<proteinExistence type="predicted"/>
<dbReference type="EMBL" id="LAZR01067750">
    <property type="protein sequence ID" value="KKK50970.1"/>
    <property type="molecule type" value="Genomic_DNA"/>
</dbReference>
<comment type="caution">
    <text evidence="2">The sequence shown here is derived from an EMBL/GenBank/DDBJ whole genome shotgun (WGS) entry which is preliminary data.</text>
</comment>
<dbReference type="InterPro" id="IPR011050">
    <property type="entry name" value="Pectin_lyase_fold/virulence"/>
</dbReference>
<dbReference type="Gene3D" id="2.160.20.10">
    <property type="entry name" value="Single-stranded right-handed beta-helix, Pectin lyase-like"/>
    <property type="match status" value="2"/>
</dbReference>
<dbReference type="InterPro" id="IPR006626">
    <property type="entry name" value="PbH1"/>
</dbReference>
<name>A0A0F8WRM0_9ZZZZ</name>
<protein>
    <recommendedName>
        <fullName evidence="1">Right handed beta helix domain-containing protein</fullName>
    </recommendedName>
</protein>
<dbReference type="InterPro" id="IPR012334">
    <property type="entry name" value="Pectin_lyas_fold"/>
</dbReference>
<feature type="non-terminal residue" evidence="2">
    <location>
        <position position="1"/>
    </location>
</feature>
<dbReference type="SUPFAM" id="SSF51126">
    <property type="entry name" value="Pectin lyase-like"/>
    <property type="match status" value="2"/>
</dbReference>
<dbReference type="InterPro" id="IPR039448">
    <property type="entry name" value="Beta_helix"/>
</dbReference>
<sequence>LIVAQDGSGDFTDIQTAIDALPSTGGEVFVKEGTYNIDTEITIPNDDITIRGAGFSTNINGTANIDIFSVSAKTRVTFDRLRFTDSSNTITAIDISGASSFCKIFNCIFSSMFARAINIAGTDHLVQDNVCDSSGTHGIAISGSRNRILNNISTGAANGNGILVAGDSTFSIIRGNIFTSNSLNGILLGAGSDNSIVEGNVCSSNNSGISATDFTSCIICNNVCSSNTNRGIYIATGATDGGRNSVISNNVCMDNTNEGIYFLDADNCIASGNRCGDNGQEFRISTANDCIIIGNNLIGTGISLIDIGTNTIHLGNKLNGKDNI</sequence>
<feature type="domain" description="Right handed beta helix" evidence="1">
    <location>
        <begin position="92"/>
        <end position="239"/>
    </location>
</feature>
<gene>
    <name evidence="2" type="ORF">LCGC14_3119690</name>
</gene>
<reference evidence="2" key="1">
    <citation type="journal article" date="2015" name="Nature">
        <title>Complex archaea that bridge the gap between prokaryotes and eukaryotes.</title>
        <authorList>
            <person name="Spang A."/>
            <person name="Saw J.H."/>
            <person name="Jorgensen S.L."/>
            <person name="Zaremba-Niedzwiedzka K."/>
            <person name="Martijn J."/>
            <person name="Lind A.E."/>
            <person name="van Eijk R."/>
            <person name="Schleper C."/>
            <person name="Guy L."/>
            <person name="Ettema T.J."/>
        </authorList>
    </citation>
    <scope>NUCLEOTIDE SEQUENCE</scope>
</reference>
<evidence type="ECO:0000259" key="1">
    <source>
        <dbReference type="Pfam" id="PF13229"/>
    </source>
</evidence>
<dbReference type="SMART" id="SM00710">
    <property type="entry name" value="PbH1"/>
    <property type="match status" value="7"/>
</dbReference>
<dbReference type="NCBIfam" id="TIGR03804">
    <property type="entry name" value="para_beta_helix"/>
    <property type="match status" value="1"/>
</dbReference>
<dbReference type="InterPro" id="IPR022441">
    <property type="entry name" value="Para_beta_helix_rpt-2"/>
</dbReference>
<evidence type="ECO:0000313" key="2">
    <source>
        <dbReference type="EMBL" id="KKK50970.1"/>
    </source>
</evidence>